<dbReference type="Gene3D" id="1.10.455.10">
    <property type="entry name" value="Ribosomal protein S7 domain"/>
    <property type="match status" value="1"/>
</dbReference>
<keyword evidence="4" id="KW-0689">Ribosomal protein</keyword>
<sequence length="223" mass="26019">MALSTKFYGLSSKRELWLPLFTQVRFSRYKPTYVPPVVNRQSYEDGSLPLDISTPVKAAVGDITSAFTYDPLVHKFVNVMNKKGQKETVSKIMEKTFEIIKSKQVEKYNRASEMDKSSLETSPRVIFMKAIENCKPSMGLVTIKRGGKNYQVPSPLKDNRQRFLAMKWILQECEKKPLKMHMPEKLAQEFLDAFHDQGNVVKRKHDLHRQCEANRAYAHFRWW</sequence>
<proteinExistence type="inferred from homology"/>
<evidence type="ECO:0000256" key="2">
    <source>
        <dbReference type="ARBA" id="ARBA00007151"/>
    </source>
</evidence>
<feature type="domain" description="Small ribosomal subunit protein uS7" evidence="9">
    <location>
        <begin position="69"/>
        <end position="215"/>
    </location>
</feature>
<dbReference type="OMA" id="HELHKQC"/>
<dbReference type="CDD" id="cd14870">
    <property type="entry name" value="uS7_Mitochondria_Mammalian"/>
    <property type="match status" value="1"/>
</dbReference>
<dbReference type="SUPFAM" id="SSF47973">
    <property type="entry name" value="Ribosomal protein S7"/>
    <property type="match status" value="1"/>
</dbReference>
<name>A0A7M7RBR5_STRPU</name>
<evidence type="ECO:0000256" key="7">
    <source>
        <dbReference type="ARBA" id="ARBA00039306"/>
    </source>
</evidence>
<evidence type="ECO:0000256" key="3">
    <source>
        <dbReference type="ARBA" id="ARBA00022946"/>
    </source>
</evidence>
<dbReference type="Proteomes" id="UP000007110">
    <property type="component" value="Unassembled WGS sequence"/>
</dbReference>
<dbReference type="FunCoup" id="A0A7M7RBR5">
    <property type="interactions" value="651"/>
</dbReference>
<dbReference type="GO" id="GO:0003729">
    <property type="term" value="F:mRNA binding"/>
    <property type="evidence" value="ECO:0000318"/>
    <property type="project" value="GO_Central"/>
</dbReference>
<organism evidence="10 11">
    <name type="scientific">Strongylocentrotus purpuratus</name>
    <name type="common">Purple sea urchin</name>
    <dbReference type="NCBI Taxonomy" id="7668"/>
    <lineage>
        <taxon>Eukaryota</taxon>
        <taxon>Metazoa</taxon>
        <taxon>Echinodermata</taxon>
        <taxon>Eleutherozoa</taxon>
        <taxon>Echinozoa</taxon>
        <taxon>Echinoidea</taxon>
        <taxon>Euechinoidea</taxon>
        <taxon>Echinacea</taxon>
        <taxon>Camarodonta</taxon>
        <taxon>Echinidea</taxon>
        <taxon>Strongylocentrotidae</taxon>
        <taxon>Strongylocentrotus</taxon>
    </lineage>
</organism>
<evidence type="ECO:0000313" key="10">
    <source>
        <dbReference type="EnsemblMetazoa" id="XP_781869"/>
    </source>
</evidence>
<dbReference type="OrthoDB" id="9972728at2759"/>
<keyword evidence="5" id="KW-0496">Mitochondrion</keyword>
<dbReference type="GO" id="GO:0005763">
    <property type="term" value="C:mitochondrial small ribosomal subunit"/>
    <property type="evidence" value="ECO:0000318"/>
    <property type="project" value="GO_Central"/>
</dbReference>
<dbReference type="InterPro" id="IPR000235">
    <property type="entry name" value="Ribosomal_uS7"/>
</dbReference>
<dbReference type="GO" id="GO:0006412">
    <property type="term" value="P:translation"/>
    <property type="evidence" value="ECO:0000318"/>
    <property type="project" value="GO_Central"/>
</dbReference>
<dbReference type="PANTHER" id="PTHR11205">
    <property type="entry name" value="RIBOSOMAL PROTEIN S7"/>
    <property type="match status" value="1"/>
</dbReference>
<dbReference type="InParanoid" id="A0A7M7RBR5"/>
<keyword evidence="11" id="KW-1185">Reference proteome</keyword>
<comment type="subcellular location">
    <subcellularLocation>
        <location evidence="1">Mitochondrion</location>
    </subcellularLocation>
</comment>
<evidence type="ECO:0000256" key="8">
    <source>
        <dbReference type="ARBA" id="ARBA00041309"/>
    </source>
</evidence>
<dbReference type="GeneID" id="576469"/>
<dbReference type="RefSeq" id="XP_781869.1">
    <property type="nucleotide sequence ID" value="XM_776776.5"/>
</dbReference>
<keyword evidence="6" id="KW-0687">Ribonucleoprotein</keyword>
<evidence type="ECO:0000256" key="4">
    <source>
        <dbReference type="ARBA" id="ARBA00022980"/>
    </source>
</evidence>
<evidence type="ECO:0000256" key="1">
    <source>
        <dbReference type="ARBA" id="ARBA00004173"/>
    </source>
</evidence>
<evidence type="ECO:0000259" key="9">
    <source>
        <dbReference type="Pfam" id="PF00177"/>
    </source>
</evidence>
<evidence type="ECO:0000313" key="11">
    <source>
        <dbReference type="Proteomes" id="UP000007110"/>
    </source>
</evidence>
<dbReference type="GO" id="GO:0005743">
    <property type="term" value="C:mitochondrial inner membrane"/>
    <property type="evidence" value="ECO:0007669"/>
    <property type="project" value="UniProtKB-ARBA"/>
</dbReference>
<reference evidence="11" key="1">
    <citation type="submission" date="2015-02" db="EMBL/GenBank/DDBJ databases">
        <title>Genome sequencing for Strongylocentrotus purpuratus.</title>
        <authorList>
            <person name="Murali S."/>
            <person name="Liu Y."/>
            <person name="Vee V."/>
            <person name="English A."/>
            <person name="Wang M."/>
            <person name="Skinner E."/>
            <person name="Han Y."/>
            <person name="Muzny D.M."/>
            <person name="Worley K.C."/>
            <person name="Gibbs R.A."/>
        </authorList>
    </citation>
    <scope>NUCLEOTIDE SEQUENCE</scope>
</reference>
<dbReference type="InterPro" id="IPR036823">
    <property type="entry name" value="Ribosomal_uS7_dom_sf"/>
</dbReference>
<dbReference type="AlphaFoldDB" id="A0A7M7RBR5"/>
<protein>
    <recommendedName>
        <fullName evidence="7">Small ribosomal subunit protein uS7m</fullName>
    </recommendedName>
    <alternativeName>
        <fullName evidence="8">28S ribosomal protein S7, mitochondrial</fullName>
    </alternativeName>
</protein>
<dbReference type="FunFam" id="1.10.455.10:FF:000004">
    <property type="entry name" value="28S ribosomal protein S7, mitochondrial"/>
    <property type="match status" value="1"/>
</dbReference>
<dbReference type="KEGG" id="spu:576469"/>
<dbReference type="InterPro" id="IPR023798">
    <property type="entry name" value="Ribosomal_uS7_dom"/>
</dbReference>
<dbReference type="CTD" id="51081"/>
<dbReference type="Pfam" id="PF00177">
    <property type="entry name" value="Ribosomal_S7"/>
    <property type="match status" value="1"/>
</dbReference>
<dbReference type="GO" id="GO:0005840">
    <property type="term" value="C:ribosome"/>
    <property type="evidence" value="ECO:0000318"/>
    <property type="project" value="GO_Central"/>
</dbReference>
<reference evidence="10" key="2">
    <citation type="submission" date="2021-01" db="UniProtKB">
        <authorList>
            <consortium name="EnsemblMetazoa"/>
        </authorList>
    </citation>
    <scope>IDENTIFICATION</scope>
</reference>
<dbReference type="EnsemblMetazoa" id="XM_776776">
    <property type="protein sequence ID" value="XP_781869"/>
    <property type="gene ID" value="LOC576469"/>
</dbReference>
<evidence type="ECO:0000256" key="6">
    <source>
        <dbReference type="ARBA" id="ARBA00023274"/>
    </source>
</evidence>
<comment type="similarity">
    <text evidence="2">Belongs to the universal ribosomal protein uS7 family.</text>
</comment>
<accession>A0A7M7RBR5</accession>
<evidence type="ECO:0000256" key="5">
    <source>
        <dbReference type="ARBA" id="ARBA00023128"/>
    </source>
</evidence>
<dbReference type="GO" id="GO:0003735">
    <property type="term" value="F:structural constituent of ribosome"/>
    <property type="evidence" value="ECO:0000318"/>
    <property type="project" value="GO_Central"/>
</dbReference>
<dbReference type="GO" id="GO:0019843">
    <property type="term" value="F:rRNA binding"/>
    <property type="evidence" value="ECO:0000318"/>
    <property type="project" value="GO_Central"/>
</dbReference>
<keyword evidence="3" id="KW-0809">Transit peptide</keyword>